<evidence type="ECO:0000256" key="1">
    <source>
        <dbReference type="ARBA" id="ARBA00004141"/>
    </source>
</evidence>
<dbReference type="CDD" id="cd10430">
    <property type="entry name" value="BI-1"/>
    <property type="match status" value="1"/>
</dbReference>
<feature type="transmembrane region" description="Helical" evidence="7">
    <location>
        <begin position="931"/>
        <end position="953"/>
    </location>
</feature>
<evidence type="ECO:0000256" key="2">
    <source>
        <dbReference type="ARBA" id="ARBA00010350"/>
    </source>
</evidence>
<dbReference type="AlphaFoldDB" id="A0AAN9TAB6"/>
<feature type="region of interest" description="Disordered" evidence="6">
    <location>
        <begin position="580"/>
        <end position="599"/>
    </location>
</feature>
<evidence type="ECO:0000256" key="3">
    <source>
        <dbReference type="ARBA" id="ARBA00022692"/>
    </source>
</evidence>
<feature type="compositionally biased region" description="Basic and acidic residues" evidence="6">
    <location>
        <begin position="551"/>
        <end position="572"/>
    </location>
</feature>
<feature type="transmembrane region" description="Helical" evidence="7">
    <location>
        <begin position="899"/>
        <end position="919"/>
    </location>
</feature>
<feature type="transmembrane region" description="Helical" evidence="7">
    <location>
        <begin position="1014"/>
        <end position="1033"/>
    </location>
</feature>
<comment type="similarity">
    <text evidence="2">Belongs to the BI1 family.</text>
</comment>
<evidence type="ECO:0000256" key="5">
    <source>
        <dbReference type="ARBA" id="ARBA00023136"/>
    </source>
</evidence>
<keyword evidence="5 7" id="KW-0472">Membrane</keyword>
<dbReference type="EMBL" id="JBBCAQ010000034">
    <property type="protein sequence ID" value="KAK7580095.1"/>
    <property type="molecule type" value="Genomic_DNA"/>
</dbReference>
<reference evidence="8 9" key="1">
    <citation type="submission" date="2024-03" db="EMBL/GenBank/DDBJ databases">
        <title>Adaptation during the transition from Ophiocordyceps entomopathogen to insect associate is accompanied by gene loss and intensified selection.</title>
        <authorList>
            <person name="Ward C.M."/>
            <person name="Onetto C.A."/>
            <person name="Borneman A.R."/>
        </authorList>
    </citation>
    <scope>NUCLEOTIDE SEQUENCE [LARGE SCALE GENOMIC DNA]</scope>
    <source>
        <strain evidence="8">AWRI1</strain>
        <tissue evidence="8">Single Adult Female</tissue>
    </source>
</reference>
<dbReference type="GO" id="GO:0033119">
    <property type="term" value="P:negative regulation of RNA splicing"/>
    <property type="evidence" value="ECO:0007669"/>
    <property type="project" value="TreeGrafter"/>
</dbReference>
<keyword evidence="9" id="KW-1185">Reference proteome</keyword>
<accession>A0AAN9TAB6</accession>
<dbReference type="PANTHER" id="PTHR23291">
    <property type="entry name" value="BAX INHIBITOR-RELATED"/>
    <property type="match status" value="1"/>
</dbReference>
<name>A0AAN9TAB6_9HEMI</name>
<feature type="region of interest" description="Disordered" evidence="6">
    <location>
        <begin position="196"/>
        <end position="243"/>
    </location>
</feature>
<feature type="region of interest" description="Disordered" evidence="6">
    <location>
        <begin position="620"/>
        <end position="640"/>
    </location>
</feature>
<dbReference type="Pfam" id="PF01027">
    <property type="entry name" value="Bax1-I"/>
    <property type="match status" value="1"/>
</dbReference>
<dbReference type="GO" id="GO:0034620">
    <property type="term" value="P:cellular response to unfolded protein"/>
    <property type="evidence" value="ECO:0007669"/>
    <property type="project" value="TreeGrafter"/>
</dbReference>
<feature type="compositionally biased region" description="Low complexity" evidence="6">
    <location>
        <begin position="533"/>
        <end position="546"/>
    </location>
</feature>
<feature type="compositionally biased region" description="Polar residues" evidence="6">
    <location>
        <begin position="211"/>
        <end position="226"/>
    </location>
</feature>
<keyword evidence="3 7" id="KW-0812">Transmembrane</keyword>
<dbReference type="InterPro" id="IPR012340">
    <property type="entry name" value="NA-bd_OB-fold"/>
</dbReference>
<dbReference type="GO" id="GO:0031966">
    <property type="term" value="C:mitochondrial membrane"/>
    <property type="evidence" value="ECO:0007669"/>
    <property type="project" value="TreeGrafter"/>
</dbReference>
<feature type="region of interest" description="Disordered" evidence="6">
    <location>
        <begin position="458"/>
        <end position="478"/>
    </location>
</feature>
<sequence>MDAEDDIIQNSCSFRNIQYVKEPTISGKIVDVLPLSKKSRMQSTTVLTIHCIDGESKSTRRWKVLILDEAAEKVWSLKPAINDYIAFRKAVAIQDTPFRNSEQLESKMLVIRPLLGYKKRVLFKKNKEVWASLKSHLCENDEKEIPPNTNVRSTTERTEEIVCSNGITSPTRNEANDWDLGIISSTNWIVAKKTPATSQAPLNEPNHNKSEASNASQLNKTPSRITPSKENRSQKLISPPKKHLKIRSPETLMQNIVCKNISNRNATSVLKFVYTKLANIKANMTVNIIGIVLSVPSVPEDEERAERLRNWMFESIPNSRPFKPLASIACRNDTVNLRCQIVDVKGFDKNIIMLRLEDGTTCEFPSIRVPFECESWHSACAEMKSNHGPSKEIDVIIQAKNSYLYKKFLDELKAGFTVELFNVSLYLLPNPTHTKQVNSLKAYLEGWSHNIRVVEKSDKPSLTKRAGQPSFGKKPRTVRRIKRKLLGHSPIPEYVDSDVSDFENSLDMAVASPKKSKSVAEFKNPKSVGSKTSSASLTAANNSDNNAVKDVLPKDNNLKPSETKSNDEIQTRDLISETNSSIAVQESHSTKVVESNNQKSVGSKTLSVSLIAANNSNNNTVKDVLPKDDNFQPSESESNDKIQTIDLESETNTSLVIKESNSIEYISITDSDSPLDSVSLPKNAHEEVASKSVSAHLHQSIKFVVASERKAIQKKLTDYITVNDVSNYLVQWPSDPGDEAFYIQVTIMSTIPFINAYSSDFELLALIRGYCNRCDSFFPYYLAKWIVSDDDGPVNICPKCKENDIMSPLKHELVCELLLSDDFGNSVPAMVMSHHAENFFGCTVSQLCSSVEAQIRVRTFIDGHMEPSVRQHLTNVYGCLAMSTVVAGVGAYVDMATSWAATNFIAALVGVGLLLTLTSTADNGKNRKFRLGLLLGFSFCSGLGLGSLIDFAIAINPSIIVTALIATAAIFTCFSIASLTAERGRWLFLGGSLMSFMSILVLVSFANIFLGSQILFQAYLYLGLFLMCGFVLYDTQLIIEKCRAGNKDFILHSIDLFVDFLGIFRRLVIILAQKEQSQQKKKRRD</sequence>
<dbReference type="SUPFAM" id="SSF50249">
    <property type="entry name" value="Nucleic acid-binding proteins"/>
    <property type="match status" value="1"/>
</dbReference>
<evidence type="ECO:0000256" key="6">
    <source>
        <dbReference type="SAM" id="MobiDB-lite"/>
    </source>
</evidence>
<evidence type="ECO:0000313" key="9">
    <source>
        <dbReference type="Proteomes" id="UP001367676"/>
    </source>
</evidence>
<keyword evidence="4 7" id="KW-1133">Transmembrane helix</keyword>
<dbReference type="Proteomes" id="UP001367676">
    <property type="component" value="Unassembled WGS sequence"/>
</dbReference>
<comment type="caution">
    <text evidence="8">The sequence shown here is derived from an EMBL/GenBank/DDBJ whole genome shotgun (WGS) entry which is preliminary data.</text>
</comment>
<feature type="region of interest" description="Disordered" evidence="6">
    <location>
        <begin position="513"/>
        <end position="572"/>
    </location>
</feature>
<dbReference type="GO" id="GO:2001234">
    <property type="term" value="P:negative regulation of apoptotic signaling pathway"/>
    <property type="evidence" value="ECO:0007669"/>
    <property type="project" value="TreeGrafter"/>
</dbReference>
<evidence type="ECO:0000256" key="4">
    <source>
        <dbReference type="ARBA" id="ARBA00022989"/>
    </source>
</evidence>
<feature type="transmembrane region" description="Helical" evidence="7">
    <location>
        <begin position="986"/>
        <end position="1008"/>
    </location>
</feature>
<evidence type="ECO:0000256" key="7">
    <source>
        <dbReference type="SAM" id="Phobius"/>
    </source>
</evidence>
<proteinExistence type="inferred from homology"/>
<gene>
    <name evidence="8" type="ORF">V9T40_000724</name>
</gene>
<organism evidence="8 9">
    <name type="scientific">Parthenolecanium corni</name>
    <dbReference type="NCBI Taxonomy" id="536013"/>
    <lineage>
        <taxon>Eukaryota</taxon>
        <taxon>Metazoa</taxon>
        <taxon>Ecdysozoa</taxon>
        <taxon>Arthropoda</taxon>
        <taxon>Hexapoda</taxon>
        <taxon>Insecta</taxon>
        <taxon>Pterygota</taxon>
        <taxon>Neoptera</taxon>
        <taxon>Paraneoptera</taxon>
        <taxon>Hemiptera</taxon>
        <taxon>Sternorrhyncha</taxon>
        <taxon>Coccoidea</taxon>
        <taxon>Coccidae</taxon>
        <taxon>Parthenolecanium</taxon>
    </lineage>
</organism>
<protein>
    <submittedName>
        <fullName evidence="8">Uncharacterized protein</fullName>
    </submittedName>
</protein>
<feature type="transmembrane region" description="Helical" evidence="7">
    <location>
        <begin position="959"/>
        <end position="979"/>
    </location>
</feature>
<dbReference type="GO" id="GO:0019899">
    <property type="term" value="F:enzyme binding"/>
    <property type="evidence" value="ECO:0007669"/>
    <property type="project" value="TreeGrafter"/>
</dbReference>
<dbReference type="InterPro" id="IPR006214">
    <property type="entry name" value="Bax_inhibitor_1-related"/>
</dbReference>
<dbReference type="Gene3D" id="2.40.50.140">
    <property type="entry name" value="Nucleic acid-binding proteins"/>
    <property type="match status" value="1"/>
</dbReference>
<dbReference type="PANTHER" id="PTHR23291:SF32">
    <property type="entry name" value="BAX INHIBITOR 1"/>
    <property type="match status" value="1"/>
</dbReference>
<comment type="subcellular location">
    <subcellularLocation>
        <location evidence="1">Membrane</location>
        <topology evidence="1">Multi-pass membrane protein</topology>
    </subcellularLocation>
</comment>
<evidence type="ECO:0000313" key="8">
    <source>
        <dbReference type="EMBL" id="KAK7580095.1"/>
    </source>
</evidence>